<proteinExistence type="inferred from homology"/>
<dbReference type="CDD" id="cd00293">
    <property type="entry name" value="USP-like"/>
    <property type="match status" value="1"/>
</dbReference>
<dbReference type="InterPro" id="IPR014729">
    <property type="entry name" value="Rossmann-like_a/b/a_fold"/>
</dbReference>
<dbReference type="EMBL" id="SNZP01000005">
    <property type="protein sequence ID" value="TDR80398.1"/>
    <property type="molecule type" value="Genomic_DNA"/>
</dbReference>
<comment type="caution">
    <text evidence="3">The sequence shown here is derived from an EMBL/GenBank/DDBJ whole genome shotgun (WGS) entry which is preliminary data.</text>
</comment>
<name>A0A4R7B6V3_9NEIS</name>
<sequence length="162" mass="17788">MYQHIIVAVDVDQHTDKALLAAGQLAKMIGARLTVVHIVNLQDLARADSELVSTQTLHEQVLQRGRTLLQQARRRVVEQHGIEPLAHLGESWHGKRDMASVLVRFAIAVDADLLVLATHSRTGIMHKLMGSFIENVIRTAPCPLMIVRSPGSETVADTPLVA</sequence>
<accession>A0A4R7B6V3</accession>
<evidence type="ECO:0000313" key="4">
    <source>
        <dbReference type="Proteomes" id="UP000295611"/>
    </source>
</evidence>
<dbReference type="AlphaFoldDB" id="A0A4R7B6V3"/>
<keyword evidence="4" id="KW-1185">Reference proteome</keyword>
<comment type="similarity">
    <text evidence="1">Belongs to the universal stress protein A family.</text>
</comment>
<dbReference type="InterPro" id="IPR006016">
    <property type="entry name" value="UspA"/>
</dbReference>
<evidence type="ECO:0000259" key="2">
    <source>
        <dbReference type="Pfam" id="PF00582"/>
    </source>
</evidence>
<dbReference type="SUPFAM" id="SSF52402">
    <property type="entry name" value="Adenine nucleotide alpha hydrolases-like"/>
    <property type="match status" value="1"/>
</dbReference>
<dbReference type="RefSeq" id="WP_133679956.1">
    <property type="nucleotide sequence ID" value="NZ_SNZP01000005.1"/>
</dbReference>
<feature type="domain" description="UspA" evidence="2">
    <location>
        <begin position="1"/>
        <end position="148"/>
    </location>
</feature>
<evidence type="ECO:0000256" key="1">
    <source>
        <dbReference type="ARBA" id="ARBA00008791"/>
    </source>
</evidence>
<dbReference type="PANTHER" id="PTHR46268">
    <property type="entry name" value="STRESS RESPONSE PROTEIN NHAX"/>
    <property type="match status" value="1"/>
</dbReference>
<dbReference type="PRINTS" id="PR01438">
    <property type="entry name" value="UNVRSLSTRESS"/>
</dbReference>
<organism evidence="3 4">
    <name type="scientific">Paludibacterium purpuratum</name>
    <dbReference type="NCBI Taxonomy" id="1144873"/>
    <lineage>
        <taxon>Bacteria</taxon>
        <taxon>Pseudomonadati</taxon>
        <taxon>Pseudomonadota</taxon>
        <taxon>Betaproteobacteria</taxon>
        <taxon>Neisseriales</taxon>
        <taxon>Chromobacteriaceae</taxon>
        <taxon>Paludibacterium</taxon>
    </lineage>
</organism>
<gene>
    <name evidence="3" type="ORF">DFP86_105267</name>
</gene>
<dbReference type="Proteomes" id="UP000295611">
    <property type="component" value="Unassembled WGS sequence"/>
</dbReference>
<evidence type="ECO:0000313" key="3">
    <source>
        <dbReference type="EMBL" id="TDR80398.1"/>
    </source>
</evidence>
<dbReference type="OrthoDB" id="8547832at2"/>
<dbReference type="Pfam" id="PF00582">
    <property type="entry name" value="Usp"/>
    <property type="match status" value="1"/>
</dbReference>
<dbReference type="InterPro" id="IPR006015">
    <property type="entry name" value="Universal_stress_UspA"/>
</dbReference>
<dbReference type="Gene3D" id="3.40.50.620">
    <property type="entry name" value="HUPs"/>
    <property type="match status" value="1"/>
</dbReference>
<reference evidence="3 4" key="1">
    <citation type="submission" date="2019-03" db="EMBL/GenBank/DDBJ databases">
        <title>Genomic Encyclopedia of Type Strains, Phase III (KMG-III): the genomes of soil and plant-associated and newly described type strains.</title>
        <authorList>
            <person name="Whitman W."/>
        </authorList>
    </citation>
    <scope>NUCLEOTIDE SEQUENCE [LARGE SCALE GENOMIC DNA]</scope>
    <source>
        <strain evidence="3 4">CECT 8976</strain>
    </source>
</reference>
<dbReference type="PANTHER" id="PTHR46268:SF15">
    <property type="entry name" value="UNIVERSAL STRESS PROTEIN HP_0031"/>
    <property type="match status" value="1"/>
</dbReference>
<protein>
    <submittedName>
        <fullName evidence="3">Nucleotide-binding universal stress UspA family protein</fullName>
    </submittedName>
</protein>